<gene>
    <name evidence="1" type="ORF">CXR34_00145</name>
</gene>
<dbReference type="GO" id="GO:0006355">
    <property type="term" value="P:regulation of DNA-templated transcription"/>
    <property type="evidence" value="ECO:0007669"/>
    <property type="project" value="InterPro"/>
</dbReference>
<dbReference type="SUPFAM" id="SSF46894">
    <property type="entry name" value="C-terminal effector domain of the bipartite response regulators"/>
    <property type="match status" value="1"/>
</dbReference>
<dbReference type="AlphaFoldDB" id="A0A134DE41"/>
<dbReference type="GO" id="GO:0003677">
    <property type="term" value="F:DNA binding"/>
    <property type="evidence" value="ECO:0007669"/>
    <property type="project" value="UniProtKB-KW"/>
</dbReference>
<dbReference type="Gene3D" id="3.40.50.2300">
    <property type="match status" value="1"/>
</dbReference>
<dbReference type="Proteomes" id="UP000233276">
    <property type="component" value="Chromosome"/>
</dbReference>
<proteinExistence type="predicted"/>
<reference evidence="1 2" key="1">
    <citation type="submission" date="2017-12" db="EMBL/GenBank/DDBJ databases">
        <title>Isolation and characterization of estrogens degradatiion strain Microbacterium hominis SJTG1.</title>
        <authorList>
            <person name="Xiong W."/>
            <person name="Yin C."/>
            <person name="Zheng D."/>
            <person name="Liang R."/>
        </authorList>
    </citation>
    <scope>NUCLEOTIDE SEQUENCE [LARGE SCALE GENOMIC DNA]</scope>
    <source>
        <strain evidence="1 2">SJTG1</strain>
    </source>
</reference>
<dbReference type="KEGG" id="mhos:CXR34_00145"/>
<keyword evidence="1" id="KW-0238">DNA-binding</keyword>
<sequence length="228" mass="24136">MVQPGGGALRRAAIVDASSARRGRARELLTRRLGMSVVDESASLHDLAMRLRGTDRAARAQMILLVSASLADGPELEALAACRAAGLRVVALVPGAGDRTMCVLRDAGVDGIVSSLESERVVLAVIDAVRRRARAWSPRARAVLAALPVRPALSPQEERLVVLYGAGHTIGEVAERIGVREDTARKYLNRVKAKYAAVGRPVHTKVEIARVARADGLLTGTDGDRGAS</sequence>
<dbReference type="EMBL" id="CP025299">
    <property type="protein sequence ID" value="AUG28024.1"/>
    <property type="molecule type" value="Genomic_DNA"/>
</dbReference>
<name>A0A134DE41_9MICO</name>
<evidence type="ECO:0000313" key="2">
    <source>
        <dbReference type="Proteomes" id="UP000233276"/>
    </source>
</evidence>
<dbReference type="InterPro" id="IPR016032">
    <property type="entry name" value="Sig_transdc_resp-reg_C-effctor"/>
</dbReference>
<dbReference type="OrthoDB" id="4928917at2"/>
<dbReference type="RefSeq" id="WP_060960808.1">
    <property type="nucleotide sequence ID" value="NZ_CP025299.1"/>
</dbReference>
<accession>A0A134DE41</accession>
<protein>
    <submittedName>
        <fullName evidence="1">DNA-binding response regulator</fullName>
    </submittedName>
</protein>
<evidence type="ECO:0000313" key="1">
    <source>
        <dbReference type="EMBL" id="AUG28024.1"/>
    </source>
</evidence>
<organism evidence="1 2">
    <name type="scientific">Microbacterium hominis</name>
    <dbReference type="NCBI Taxonomy" id="162426"/>
    <lineage>
        <taxon>Bacteria</taxon>
        <taxon>Bacillati</taxon>
        <taxon>Actinomycetota</taxon>
        <taxon>Actinomycetes</taxon>
        <taxon>Micrococcales</taxon>
        <taxon>Microbacteriaceae</taxon>
        <taxon>Microbacterium</taxon>
    </lineage>
</organism>